<dbReference type="AlphaFoldDB" id="A0A0F6U5X9"/>
<gene>
    <name evidence="1" type="ORF">MYAER_2771</name>
</gene>
<reference evidence="1 2" key="1">
    <citation type="journal article" date="2015" name="Genome Announc.">
        <title>Complete Genome Sequence of Microcystis aeruginosa NIES-2549, a Bloom-Forming Cyanobacterium from Lake Kasumigaura, Japan.</title>
        <authorList>
            <person name="Yamaguchi H."/>
            <person name="Suzuki S."/>
            <person name="Tanabe Y."/>
            <person name="Osana Y."/>
            <person name="Shimura Y."/>
            <person name="Ishida K."/>
            <person name="Kawachi M."/>
        </authorList>
    </citation>
    <scope>NUCLEOTIDE SEQUENCE [LARGE SCALE GENOMIC DNA]</scope>
    <source>
        <strain evidence="1 2">NIES-2549</strain>
    </source>
</reference>
<dbReference type="Proteomes" id="UP000034103">
    <property type="component" value="Chromosome"/>
</dbReference>
<accession>A0A0F6U5X9</accession>
<name>A0A0F6U5X9_MICAE</name>
<proteinExistence type="predicted"/>
<sequence length="39" mass="4523">MVQDRFAQVVARTLALGDMRNPIFSIIALIWLDFFQPKT</sequence>
<dbReference type="EMBL" id="CP011304">
    <property type="protein sequence ID" value="AKE65111.1"/>
    <property type="molecule type" value="Genomic_DNA"/>
</dbReference>
<organism evidence="1 2">
    <name type="scientific">Microcystis aeruginosa NIES-2549</name>
    <dbReference type="NCBI Taxonomy" id="1641812"/>
    <lineage>
        <taxon>Bacteria</taxon>
        <taxon>Bacillati</taxon>
        <taxon>Cyanobacteriota</taxon>
        <taxon>Cyanophyceae</taxon>
        <taxon>Oscillatoriophycideae</taxon>
        <taxon>Chroococcales</taxon>
        <taxon>Microcystaceae</taxon>
        <taxon>Microcystis</taxon>
    </lineage>
</organism>
<evidence type="ECO:0000313" key="1">
    <source>
        <dbReference type="EMBL" id="AKE65111.1"/>
    </source>
</evidence>
<dbReference type="PATRIC" id="fig|1641812.3.peg.2867"/>
<evidence type="ECO:0000313" key="2">
    <source>
        <dbReference type="Proteomes" id="UP000034103"/>
    </source>
</evidence>
<protein>
    <submittedName>
        <fullName evidence="1">Uncharacterized protein</fullName>
    </submittedName>
</protein>
<dbReference type="HOGENOM" id="CLU_3312708_0_0_3"/>